<gene>
    <name evidence="6" type="ORF">UCDDA912_g00909</name>
</gene>
<accession>A0A0G2FY92</accession>
<dbReference type="OrthoDB" id="16516at2759"/>
<dbReference type="GO" id="GO:0004527">
    <property type="term" value="F:exonuclease activity"/>
    <property type="evidence" value="ECO:0007669"/>
    <property type="project" value="UniProtKB-KW"/>
</dbReference>
<feature type="compositionally biased region" description="Acidic residues" evidence="4">
    <location>
        <begin position="211"/>
        <end position="225"/>
    </location>
</feature>
<dbReference type="SUPFAM" id="SSF53098">
    <property type="entry name" value="Ribonuclease H-like"/>
    <property type="match status" value="1"/>
</dbReference>
<dbReference type="GO" id="GO:0000027">
    <property type="term" value="P:ribosomal large subunit assembly"/>
    <property type="evidence" value="ECO:0007669"/>
    <property type="project" value="TreeGrafter"/>
</dbReference>
<comment type="caution">
    <text evidence="6">The sequence shown here is derived from an EMBL/GenBank/DDBJ whole genome shotgun (WGS) entry which is preliminary data.</text>
</comment>
<dbReference type="GO" id="GO:0005634">
    <property type="term" value="C:nucleus"/>
    <property type="evidence" value="ECO:0007669"/>
    <property type="project" value="TreeGrafter"/>
</dbReference>
<dbReference type="EMBL" id="LCUC01000039">
    <property type="protein sequence ID" value="KKY39107.1"/>
    <property type="molecule type" value="Genomic_DNA"/>
</dbReference>
<name>A0A0G2FY92_9PEZI</name>
<keyword evidence="3" id="KW-0269">Exonuclease</keyword>
<dbReference type="CDD" id="cd06137">
    <property type="entry name" value="DEDDh_RNase"/>
    <property type="match status" value="1"/>
</dbReference>
<feature type="compositionally biased region" description="Polar residues" evidence="4">
    <location>
        <begin position="195"/>
        <end position="205"/>
    </location>
</feature>
<dbReference type="Gene3D" id="3.30.420.10">
    <property type="entry name" value="Ribonuclease H-like superfamily/Ribonuclease H"/>
    <property type="match status" value="1"/>
</dbReference>
<dbReference type="STRING" id="1214573.A0A0G2FY92"/>
<dbReference type="Proteomes" id="UP000034680">
    <property type="component" value="Unassembled WGS sequence"/>
</dbReference>
<dbReference type="AlphaFoldDB" id="A0A0G2FY92"/>
<dbReference type="GO" id="GO:0006364">
    <property type="term" value="P:rRNA processing"/>
    <property type="evidence" value="ECO:0007669"/>
    <property type="project" value="TreeGrafter"/>
</dbReference>
<proteinExistence type="predicted"/>
<reference evidence="6 7" key="1">
    <citation type="submission" date="2015-05" db="EMBL/GenBank/DDBJ databases">
        <title>Distinctive expansion of gene families associated with plant cell wall degradation and secondary metabolism in the genomes of grapevine trunk pathogens.</title>
        <authorList>
            <person name="Lawrence D.P."/>
            <person name="Travadon R."/>
            <person name="Rolshausen P.E."/>
            <person name="Baumgartner K."/>
        </authorList>
    </citation>
    <scope>NUCLEOTIDE SEQUENCE [LARGE SCALE GENOMIC DNA]</scope>
    <source>
        <strain evidence="6">DA912</strain>
    </source>
</reference>
<dbReference type="SMART" id="SM00479">
    <property type="entry name" value="EXOIII"/>
    <property type="match status" value="1"/>
</dbReference>
<dbReference type="InterPro" id="IPR012337">
    <property type="entry name" value="RNaseH-like_sf"/>
</dbReference>
<feature type="domain" description="Exonuclease" evidence="5">
    <location>
        <begin position="1"/>
        <end position="171"/>
    </location>
</feature>
<keyword evidence="1" id="KW-0540">Nuclease</keyword>
<evidence type="ECO:0000313" key="6">
    <source>
        <dbReference type="EMBL" id="KKY39107.1"/>
    </source>
</evidence>
<organism evidence="6 7">
    <name type="scientific">Diaporthe ampelina</name>
    <dbReference type="NCBI Taxonomy" id="1214573"/>
    <lineage>
        <taxon>Eukaryota</taxon>
        <taxon>Fungi</taxon>
        <taxon>Dikarya</taxon>
        <taxon>Ascomycota</taxon>
        <taxon>Pezizomycotina</taxon>
        <taxon>Sordariomycetes</taxon>
        <taxon>Sordariomycetidae</taxon>
        <taxon>Diaporthales</taxon>
        <taxon>Diaporthaceae</taxon>
        <taxon>Diaporthe</taxon>
    </lineage>
</organism>
<dbReference type="InterPro" id="IPR036397">
    <property type="entry name" value="RNaseH_sf"/>
</dbReference>
<keyword evidence="7" id="KW-1185">Reference proteome</keyword>
<feature type="region of interest" description="Disordered" evidence="4">
    <location>
        <begin position="188"/>
        <end position="226"/>
    </location>
</feature>
<dbReference type="GO" id="GO:0003676">
    <property type="term" value="F:nucleic acid binding"/>
    <property type="evidence" value="ECO:0007669"/>
    <property type="project" value="InterPro"/>
</dbReference>
<evidence type="ECO:0000256" key="2">
    <source>
        <dbReference type="ARBA" id="ARBA00022801"/>
    </source>
</evidence>
<dbReference type="Pfam" id="PF00929">
    <property type="entry name" value="RNase_T"/>
    <property type="match status" value="1"/>
</dbReference>
<dbReference type="PANTHER" id="PTHR12801">
    <property type="entry name" value="RNA EXONUCLEASE REXO1 / RECO3 FAMILY MEMBER-RELATED"/>
    <property type="match status" value="1"/>
</dbReference>
<evidence type="ECO:0000313" key="7">
    <source>
        <dbReference type="Proteomes" id="UP000034680"/>
    </source>
</evidence>
<protein>
    <submittedName>
        <fullName evidence="6">Putative transcription factor truly c2h2</fullName>
    </submittedName>
</protein>
<sequence length="244" mass="27457">MVGVEGGASELVSLTAVDFLTGELIVNSLVEPRQPVVDWRTQVHGISPAGLSMARAQGLALDGWQTARAELFKHVGQDTVLIGHSLQYDLAALHTRHERVVDSAILASEAVFSKTGKPRYWGLGLKDVCSDLLGLKIREQAPLGVSKVHDGLEDVLATREVVLCYLEQPTVFKAWARGKRNSFWRTKSRKAPLGKSQTRRQQTYPRPNDRNDEDEDEDEDEEYMSDEVLRWEDVIDYEMWPKSP</sequence>
<evidence type="ECO:0000256" key="4">
    <source>
        <dbReference type="SAM" id="MobiDB-lite"/>
    </source>
</evidence>
<dbReference type="InterPro" id="IPR047021">
    <property type="entry name" value="REXO1/3/4-like"/>
</dbReference>
<dbReference type="PANTHER" id="PTHR12801:SF114">
    <property type="entry name" value="EXONUCLEASE, PUTATIVE (AFU_ORTHOLOGUE AFUA_7G00870)-RELATED"/>
    <property type="match status" value="1"/>
</dbReference>
<keyword evidence="2" id="KW-0378">Hydrolase</keyword>
<evidence type="ECO:0000256" key="3">
    <source>
        <dbReference type="ARBA" id="ARBA00022839"/>
    </source>
</evidence>
<evidence type="ECO:0000256" key="1">
    <source>
        <dbReference type="ARBA" id="ARBA00022722"/>
    </source>
</evidence>
<dbReference type="InterPro" id="IPR013520">
    <property type="entry name" value="Ribonucl_H"/>
</dbReference>
<reference evidence="6 7" key="2">
    <citation type="submission" date="2015-05" db="EMBL/GenBank/DDBJ databases">
        <authorList>
            <person name="Morales-Cruz A."/>
            <person name="Amrine K.C."/>
            <person name="Cantu D."/>
        </authorList>
    </citation>
    <scope>NUCLEOTIDE SEQUENCE [LARGE SCALE GENOMIC DNA]</scope>
    <source>
        <strain evidence="6">DA912</strain>
    </source>
</reference>
<evidence type="ECO:0000259" key="5">
    <source>
        <dbReference type="SMART" id="SM00479"/>
    </source>
</evidence>